<keyword evidence="5" id="KW-1185">Reference proteome</keyword>
<keyword evidence="4" id="KW-0238">DNA-binding</keyword>
<feature type="transmembrane region" description="Helical" evidence="2">
    <location>
        <begin position="51"/>
        <end position="73"/>
    </location>
</feature>
<dbReference type="EMBL" id="JAUTWS010000022">
    <property type="protein sequence ID" value="MDO9710887.1"/>
    <property type="molecule type" value="Genomic_DNA"/>
</dbReference>
<dbReference type="PROSITE" id="PS50930">
    <property type="entry name" value="HTH_LYTTR"/>
    <property type="match status" value="1"/>
</dbReference>
<dbReference type="InterPro" id="IPR007492">
    <property type="entry name" value="LytTR_DNA-bd_dom"/>
</dbReference>
<dbReference type="Proteomes" id="UP001243009">
    <property type="component" value="Unassembled WGS sequence"/>
</dbReference>
<accession>A0ABT9E409</accession>
<feature type="domain" description="HTH LytTR-type" evidence="3">
    <location>
        <begin position="206"/>
        <end position="309"/>
    </location>
</feature>
<organism evidence="4 5">
    <name type="scientific">Paracraurococcus lichenis</name>
    <dbReference type="NCBI Taxonomy" id="3064888"/>
    <lineage>
        <taxon>Bacteria</taxon>
        <taxon>Pseudomonadati</taxon>
        <taxon>Pseudomonadota</taxon>
        <taxon>Alphaproteobacteria</taxon>
        <taxon>Acetobacterales</taxon>
        <taxon>Roseomonadaceae</taxon>
        <taxon>Paracraurococcus</taxon>
    </lineage>
</organism>
<keyword evidence="2" id="KW-0472">Membrane</keyword>
<dbReference type="PIRSF" id="PIRSF031767">
    <property type="entry name" value="MHYE_LytTR"/>
    <property type="match status" value="1"/>
</dbReference>
<evidence type="ECO:0000256" key="1">
    <source>
        <dbReference type="SAM" id="MobiDB-lite"/>
    </source>
</evidence>
<dbReference type="RefSeq" id="WP_305105747.1">
    <property type="nucleotide sequence ID" value="NZ_JAUTWS010000022.1"/>
</dbReference>
<dbReference type="PANTHER" id="PTHR37299:SF1">
    <property type="entry name" value="STAGE 0 SPORULATION PROTEIN A HOMOLOG"/>
    <property type="match status" value="1"/>
</dbReference>
<dbReference type="GO" id="GO:0003677">
    <property type="term" value="F:DNA binding"/>
    <property type="evidence" value="ECO:0007669"/>
    <property type="project" value="UniProtKB-KW"/>
</dbReference>
<dbReference type="InterPro" id="IPR046947">
    <property type="entry name" value="LytR-like"/>
</dbReference>
<reference evidence="4 5" key="1">
    <citation type="submission" date="2023-08" db="EMBL/GenBank/DDBJ databases">
        <title>The draft genome sequence of Paracraurococcus sp. LOR1-02.</title>
        <authorList>
            <person name="Kingkaew E."/>
            <person name="Tanasupawat S."/>
        </authorList>
    </citation>
    <scope>NUCLEOTIDE SEQUENCE [LARGE SCALE GENOMIC DNA]</scope>
    <source>
        <strain evidence="4 5">LOR1-02</strain>
    </source>
</reference>
<dbReference type="Gene3D" id="2.40.50.1020">
    <property type="entry name" value="LytTr DNA-binding domain"/>
    <property type="match status" value="1"/>
</dbReference>
<evidence type="ECO:0000313" key="5">
    <source>
        <dbReference type="Proteomes" id="UP001243009"/>
    </source>
</evidence>
<dbReference type="SMART" id="SM00850">
    <property type="entry name" value="LytTR"/>
    <property type="match status" value="1"/>
</dbReference>
<dbReference type="PANTHER" id="PTHR37299">
    <property type="entry name" value="TRANSCRIPTIONAL REGULATOR-RELATED"/>
    <property type="match status" value="1"/>
</dbReference>
<dbReference type="Pfam" id="PF04397">
    <property type="entry name" value="LytTR"/>
    <property type="match status" value="1"/>
</dbReference>
<gene>
    <name evidence="4" type="ORF">Q7A36_21225</name>
</gene>
<evidence type="ECO:0000259" key="3">
    <source>
        <dbReference type="PROSITE" id="PS50930"/>
    </source>
</evidence>
<proteinExistence type="predicted"/>
<feature type="transmembrane region" description="Helical" evidence="2">
    <location>
        <begin position="93"/>
        <end position="113"/>
    </location>
</feature>
<dbReference type="InterPro" id="IPR012379">
    <property type="entry name" value="LytTR_MHYE"/>
</dbReference>
<comment type="caution">
    <text evidence="4">The sequence shown here is derived from an EMBL/GenBank/DDBJ whole genome shotgun (WGS) entry which is preliminary data.</text>
</comment>
<protein>
    <submittedName>
        <fullName evidence="4">LytTR family DNA-binding domain-containing protein</fullName>
    </submittedName>
</protein>
<name>A0ABT9E409_9PROT</name>
<feature type="transmembrane region" description="Helical" evidence="2">
    <location>
        <begin position="125"/>
        <end position="154"/>
    </location>
</feature>
<evidence type="ECO:0000256" key="2">
    <source>
        <dbReference type="SAM" id="Phobius"/>
    </source>
</evidence>
<feature type="region of interest" description="Disordered" evidence="1">
    <location>
        <begin position="1"/>
        <end position="43"/>
    </location>
</feature>
<evidence type="ECO:0000313" key="4">
    <source>
        <dbReference type="EMBL" id="MDO9710887.1"/>
    </source>
</evidence>
<sequence length="309" mass="31797">MPAIPRPEARIGAAPPRGVEPAGDARPPGGDGGTAAGTDGGPGGTSGGAPAWLLAATGALVLATCLVNALSLAQDAARRGEAAGLAKPLLCEATSGLVILLLLPVLARGIALARREVGRPLRLGLALASLGLGFFGLHVLGMAGLRGAAFAALGEPYRFDASAAGLVYELRKDLLSFAMLGAAFWIGARPARPPALPPPPAPPATLWLRDGASSIRIRPAEILWVGSAGNYVEYRLRDGRQHLIRGTLQAEEARLAPHGIRRVHRTRLVNPAAIAAMEPRASGEVLLRLEGGETLLASRRYRAGLAGLG</sequence>
<keyword evidence="2" id="KW-0812">Transmembrane</keyword>
<keyword evidence="2" id="KW-1133">Transmembrane helix</keyword>
<feature type="compositionally biased region" description="Gly residues" evidence="1">
    <location>
        <begin position="29"/>
        <end position="43"/>
    </location>
</feature>